<dbReference type="EMBL" id="LKEB01000038">
    <property type="protein sequence ID" value="ROW07486.1"/>
    <property type="molecule type" value="Genomic_DNA"/>
</dbReference>
<dbReference type="Gene3D" id="3.40.50.300">
    <property type="entry name" value="P-loop containing nucleotide triphosphate hydrolases"/>
    <property type="match status" value="1"/>
</dbReference>
<name>A0A423WVA6_9PEZI</name>
<dbReference type="InterPro" id="IPR001401">
    <property type="entry name" value="Dynamin_GTPase"/>
</dbReference>
<dbReference type="GO" id="GO:0005739">
    <property type="term" value="C:mitochondrion"/>
    <property type="evidence" value="ECO:0007669"/>
    <property type="project" value="TreeGrafter"/>
</dbReference>
<evidence type="ECO:0000256" key="2">
    <source>
        <dbReference type="ARBA" id="ARBA00023134"/>
    </source>
</evidence>
<proteinExistence type="predicted"/>
<dbReference type="GO" id="GO:0016559">
    <property type="term" value="P:peroxisome fission"/>
    <property type="evidence" value="ECO:0007669"/>
    <property type="project" value="TreeGrafter"/>
</dbReference>
<organism evidence="5 6">
    <name type="scientific">Cytospora leucostoma</name>
    <dbReference type="NCBI Taxonomy" id="1230097"/>
    <lineage>
        <taxon>Eukaryota</taxon>
        <taxon>Fungi</taxon>
        <taxon>Dikarya</taxon>
        <taxon>Ascomycota</taxon>
        <taxon>Pezizomycotina</taxon>
        <taxon>Sordariomycetes</taxon>
        <taxon>Sordariomycetidae</taxon>
        <taxon>Diaporthales</taxon>
        <taxon>Cytosporaceae</taxon>
        <taxon>Cytospora</taxon>
    </lineage>
</organism>
<dbReference type="GO" id="GO:0048312">
    <property type="term" value="P:intracellular distribution of mitochondria"/>
    <property type="evidence" value="ECO:0007669"/>
    <property type="project" value="TreeGrafter"/>
</dbReference>
<dbReference type="PRINTS" id="PR00195">
    <property type="entry name" value="DYNAMIN"/>
</dbReference>
<dbReference type="SMART" id="SM00053">
    <property type="entry name" value="DYNc"/>
    <property type="match status" value="1"/>
</dbReference>
<dbReference type="PROSITE" id="PS51718">
    <property type="entry name" value="G_DYNAMIN_2"/>
    <property type="match status" value="1"/>
</dbReference>
<protein>
    <recommendedName>
        <fullName evidence="7">GED domain-containing protein</fullName>
    </recommendedName>
</protein>
<keyword evidence="1" id="KW-0547">Nucleotide-binding</keyword>
<evidence type="ECO:0000313" key="6">
    <source>
        <dbReference type="Proteomes" id="UP000285146"/>
    </source>
</evidence>
<dbReference type="GO" id="GO:0006897">
    <property type="term" value="P:endocytosis"/>
    <property type="evidence" value="ECO:0007669"/>
    <property type="project" value="TreeGrafter"/>
</dbReference>
<dbReference type="PANTHER" id="PTHR11566">
    <property type="entry name" value="DYNAMIN"/>
    <property type="match status" value="1"/>
</dbReference>
<dbReference type="InParanoid" id="A0A423WVA6"/>
<dbReference type="GO" id="GO:0005874">
    <property type="term" value="C:microtubule"/>
    <property type="evidence" value="ECO:0007669"/>
    <property type="project" value="TreeGrafter"/>
</dbReference>
<dbReference type="GO" id="GO:0016020">
    <property type="term" value="C:membrane"/>
    <property type="evidence" value="ECO:0007669"/>
    <property type="project" value="TreeGrafter"/>
</dbReference>
<dbReference type="FunFam" id="3.40.50.300:FF:001425">
    <property type="entry name" value="Dynamin GTPase, putative"/>
    <property type="match status" value="1"/>
</dbReference>
<gene>
    <name evidence="5" type="ORF">VPNG_07085</name>
</gene>
<evidence type="ECO:0000256" key="1">
    <source>
        <dbReference type="ARBA" id="ARBA00022741"/>
    </source>
</evidence>
<accession>A0A423WVA6</accession>
<feature type="domain" description="Dynamin-type G" evidence="4">
    <location>
        <begin position="52"/>
        <end position="337"/>
    </location>
</feature>
<keyword evidence="6" id="KW-1185">Reference proteome</keyword>
<evidence type="ECO:0008006" key="7">
    <source>
        <dbReference type="Google" id="ProtNLM"/>
    </source>
</evidence>
<dbReference type="PANTHER" id="PTHR11566:SF149">
    <property type="entry name" value="GTPASE, PUTATIVE (AFU_ORTHOLOGUE AFUA_6G11890)-RELATED"/>
    <property type="match status" value="1"/>
</dbReference>
<dbReference type="InterPro" id="IPR045063">
    <property type="entry name" value="Dynamin_N"/>
</dbReference>
<dbReference type="GO" id="GO:0005525">
    <property type="term" value="F:GTP binding"/>
    <property type="evidence" value="ECO:0007669"/>
    <property type="project" value="InterPro"/>
</dbReference>
<dbReference type="OrthoDB" id="415706at2759"/>
<dbReference type="InterPro" id="IPR022812">
    <property type="entry name" value="Dynamin"/>
</dbReference>
<keyword evidence="2" id="KW-0342">GTP-binding</keyword>
<dbReference type="CDD" id="cd08771">
    <property type="entry name" value="DLP_1"/>
    <property type="match status" value="1"/>
</dbReference>
<dbReference type="PROSITE" id="PS51388">
    <property type="entry name" value="GED"/>
    <property type="match status" value="1"/>
</dbReference>
<dbReference type="AlphaFoldDB" id="A0A423WVA6"/>
<dbReference type="Pfam" id="PF01031">
    <property type="entry name" value="Dynamin_M"/>
    <property type="match status" value="1"/>
</dbReference>
<comment type="caution">
    <text evidence="5">The sequence shown here is derived from an EMBL/GenBank/DDBJ whole genome shotgun (WGS) entry which is preliminary data.</text>
</comment>
<dbReference type="STRING" id="1230097.A0A423WVA6"/>
<dbReference type="GO" id="GO:0000266">
    <property type="term" value="P:mitochondrial fission"/>
    <property type="evidence" value="ECO:0007669"/>
    <property type="project" value="TreeGrafter"/>
</dbReference>
<dbReference type="Pfam" id="PF00350">
    <property type="entry name" value="Dynamin_N"/>
    <property type="match status" value="1"/>
</dbReference>
<dbReference type="GO" id="GO:0003924">
    <property type="term" value="F:GTPase activity"/>
    <property type="evidence" value="ECO:0007669"/>
    <property type="project" value="InterPro"/>
</dbReference>
<evidence type="ECO:0000313" key="5">
    <source>
        <dbReference type="EMBL" id="ROW07486.1"/>
    </source>
</evidence>
<dbReference type="InterPro" id="IPR000375">
    <property type="entry name" value="Dynamin_stalk"/>
</dbReference>
<dbReference type="GO" id="GO:0008017">
    <property type="term" value="F:microtubule binding"/>
    <property type="evidence" value="ECO:0007669"/>
    <property type="project" value="TreeGrafter"/>
</dbReference>
<evidence type="ECO:0000259" key="4">
    <source>
        <dbReference type="PROSITE" id="PS51718"/>
    </source>
</evidence>
<sequence>MAINDTQGQASTMAPDPAQQLFPKTANFIQSENHRDLLDIVDKLRSRGVSHYVDLPQIIVCGSQSSGKSSTLESLSGISFPTAEGLCTRFATELILRRGNKTEISVHINPGAGRSEKERIALAAFAPKTTDRGNIGKIIESAKSAMGLSGEGAKVFSTDVLRIELVSPEQPNLTIVDLPGLFGASDKNQTDDDSEMVQNLVTSYMKQRRSIILAVVAADNAFANQPVTKFARDIDPEGTRTLGLLTKPDKIDKGSDSEKYYVELAKNQNVKLTLGWHVLRNKGFDTIDDTPEQRDRREMTFFAESAWSELDPKQLGAENLRERLRKVLWNQIRRGLPGVKSDVQTGIQDCQVKLAQLGSARDTRKDKQKYLLHISSRLTKLIRAGIDGVYADRFFESYAGQRDAFERRLRANVQKILTRYSERMTADGHALEIVEDDLQPERQSRFVFRSSYLKTVKIVMEEGRGRELPGTYNPLVVGDLFCRQCKPWQSISQNLVELIHEAASITFSKLLSEICDENTKGRLMKTMIQPALYKLRQSLKETVAELLEPHLSIHPITYNEDLTGSVTEIQAARHKRKFDATSRSVCSLDTKTATDGRHEGIRLLSLLKALLSATEPNPREYAASLCADVASAYYKVALKKFVDDVSVNAVETCLIQKLPDVFCPEVVWDLDEDQIDDLGAEDDTTLKNRADLKEKLRVLEDGLKELDAFTARPDSSLRLAA</sequence>
<dbReference type="Proteomes" id="UP000285146">
    <property type="component" value="Unassembled WGS sequence"/>
</dbReference>
<reference evidence="5 6" key="1">
    <citation type="submission" date="2015-09" db="EMBL/GenBank/DDBJ databases">
        <title>Host preference determinants of Valsa canker pathogens revealed by comparative genomics.</title>
        <authorList>
            <person name="Yin Z."/>
            <person name="Huang L."/>
        </authorList>
    </citation>
    <scope>NUCLEOTIDE SEQUENCE [LARGE SCALE GENOMIC DNA]</scope>
    <source>
        <strain evidence="5 6">SXYLt</strain>
    </source>
</reference>
<evidence type="ECO:0000259" key="3">
    <source>
        <dbReference type="PROSITE" id="PS51388"/>
    </source>
</evidence>
<dbReference type="InterPro" id="IPR020850">
    <property type="entry name" value="GED_dom"/>
</dbReference>
<feature type="domain" description="GED" evidence="3">
    <location>
        <begin position="623"/>
        <end position="714"/>
    </location>
</feature>
<dbReference type="InterPro" id="IPR030381">
    <property type="entry name" value="G_DYNAMIN_dom"/>
</dbReference>
<dbReference type="SUPFAM" id="SSF52540">
    <property type="entry name" value="P-loop containing nucleoside triphosphate hydrolases"/>
    <property type="match status" value="1"/>
</dbReference>
<dbReference type="InterPro" id="IPR027417">
    <property type="entry name" value="P-loop_NTPase"/>
</dbReference>